<evidence type="ECO:0000256" key="1">
    <source>
        <dbReference type="ARBA" id="ARBA00022723"/>
    </source>
</evidence>
<dbReference type="Proteomes" id="UP000515908">
    <property type="component" value="Chromosome 18"/>
</dbReference>
<dbReference type="Pfam" id="PF16123">
    <property type="entry name" value="HAGH_C"/>
    <property type="match status" value="1"/>
</dbReference>
<organism evidence="5 6">
    <name type="scientific">Angomonas deanei</name>
    <dbReference type="NCBI Taxonomy" id="59799"/>
    <lineage>
        <taxon>Eukaryota</taxon>
        <taxon>Discoba</taxon>
        <taxon>Euglenozoa</taxon>
        <taxon>Kinetoplastea</taxon>
        <taxon>Metakinetoplastina</taxon>
        <taxon>Trypanosomatida</taxon>
        <taxon>Trypanosomatidae</taxon>
        <taxon>Strigomonadinae</taxon>
        <taxon>Angomonas</taxon>
    </lineage>
</organism>
<protein>
    <submittedName>
        <fullName evidence="5">Hydroxyacylglutathione hydrolase C-terminus, putative</fullName>
    </submittedName>
</protein>
<evidence type="ECO:0000259" key="4">
    <source>
        <dbReference type="Pfam" id="PF16123"/>
    </source>
</evidence>
<keyword evidence="1" id="KW-0479">Metal-binding</keyword>
<keyword evidence="6" id="KW-1185">Reference proteome</keyword>
<dbReference type="Gene3D" id="3.60.15.10">
    <property type="entry name" value="Ribonuclease Z/Hydroxyacylglutathione hydrolase-like"/>
    <property type="match status" value="1"/>
</dbReference>
<dbReference type="AlphaFoldDB" id="A0A7G2CMG7"/>
<dbReference type="EMBL" id="LR877162">
    <property type="protein sequence ID" value="CAD2220615.1"/>
    <property type="molecule type" value="Genomic_DNA"/>
</dbReference>
<dbReference type="GO" id="GO:0016787">
    <property type="term" value="F:hydrolase activity"/>
    <property type="evidence" value="ECO:0007669"/>
    <property type="project" value="UniProtKB-KW"/>
</dbReference>
<evidence type="ECO:0000256" key="3">
    <source>
        <dbReference type="ARBA" id="ARBA00022833"/>
    </source>
</evidence>
<keyword evidence="2 5" id="KW-0378">Hydrolase</keyword>
<evidence type="ECO:0000313" key="6">
    <source>
        <dbReference type="Proteomes" id="UP000515908"/>
    </source>
</evidence>
<accession>A0A7G2CMG7</accession>
<dbReference type="GO" id="GO:0046872">
    <property type="term" value="F:metal ion binding"/>
    <property type="evidence" value="ECO:0007669"/>
    <property type="project" value="UniProtKB-KW"/>
</dbReference>
<dbReference type="VEuPathDB" id="TriTrypDB:ADEAN_000813700"/>
<gene>
    <name evidence="5" type="ORF">ADEAN_000813700</name>
</gene>
<dbReference type="OrthoDB" id="515692at2759"/>
<dbReference type="InterPro" id="IPR032282">
    <property type="entry name" value="HAGH_C"/>
</dbReference>
<keyword evidence="3" id="KW-0862">Zinc</keyword>
<dbReference type="SUPFAM" id="SSF56281">
    <property type="entry name" value="Metallo-hydrolase/oxidoreductase"/>
    <property type="match status" value="1"/>
</dbReference>
<feature type="domain" description="Hydroxyacylglutathione hydrolase C-terminal" evidence="4">
    <location>
        <begin position="65"/>
        <end position="127"/>
    </location>
</feature>
<name>A0A7G2CMG7_9TRYP</name>
<dbReference type="InterPro" id="IPR036866">
    <property type="entry name" value="RibonucZ/Hydroxyglut_hydro"/>
</dbReference>
<evidence type="ECO:0000256" key="2">
    <source>
        <dbReference type="ARBA" id="ARBA00022801"/>
    </source>
</evidence>
<proteinExistence type="predicted"/>
<reference evidence="5 6" key="1">
    <citation type="submission" date="2020-08" db="EMBL/GenBank/DDBJ databases">
        <authorList>
            <person name="Newling K."/>
            <person name="Davey J."/>
            <person name="Forrester S."/>
        </authorList>
    </citation>
    <scope>NUCLEOTIDE SEQUENCE [LARGE SCALE GENOMIC DNA]</scope>
    <source>
        <strain evidence="6">Crithidia deanei Carvalho (ATCC PRA-265)</strain>
    </source>
</reference>
<evidence type="ECO:0000313" key="5">
    <source>
        <dbReference type="EMBL" id="CAD2220615.1"/>
    </source>
</evidence>
<sequence length="132" mass="15205">MCAAMKKIYTLHTNFPNGEESDSKTFIFPGHEYTMGFMKFSAKILSDLITCSGVEHKEELKAELDLVQRNTKRYQDNINQGNPSVPSSLKEEKVQNLFLRCSDANFLKNMSQLHKNINNEIQLMDYLYNACD</sequence>